<feature type="transmembrane region" description="Helical" evidence="1">
    <location>
        <begin position="185"/>
        <end position="207"/>
    </location>
</feature>
<reference evidence="2" key="1">
    <citation type="submission" date="2023-03" db="EMBL/GenBank/DDBJ databases">
        <title>Complete genome of Cladonia borealis.</title>
        <authorList>
            <person name="Park H."/>
        </authorList>
    </citation>
    <scope>NUCLEOTIDE SEQUENCE</scope>
    <source>
        <strain evidence="2">ANT050790</strain>
    </source>
</reference>
<keyword evidence="3" id="KW-1185">Reference proteome</keyword>
<feature type="transmembrane region" description="Helical" evidence="1">
    <location>
        <begin position="213"/>
        <end position="233"/>
    </location>
</feature>
<name>A0AA39QVU6_9LECA</name>
<comment type="caution">
    <text evidence="2">The sequence shown here is derived from an EMBL/GenBank/DDBJ whole genome shotgun (WGS) entry which is preliminary data.</text>
</comment>
<evidence type="ECO:0000256" key="1">
    <source>
        <dbReference type="SAM" id="Phobius"/>
    </source>
</evidence>
<feature type="transmembrane region" description="Helical" evidence="1">
    <location>
        <begin position="289"/>
        <end position="310"/>
    </location>
</feature>
<keyword evidence="1" id="KW-0812">Transmembrane</keyword>
<keyword evidence="1" id="KW-0472">Membrane</keyword>
<dbReference type="AlphaFoldDB" id="A0AA39QVU6"/>
<gene>
    <name evidence="2" type="ORF">JMJ35_007581</name>
</gene>
<keyword evidence="1" id="KW-1133">Transmembrane helix</keyword>
<evidence type="ECO:0000313" key="3">
    <source>
        <dbReference type="Proteomes" id="UP001166286"/>
    </source>
</evidence>
<sequence>MQALHNLRGAFDPDGPSWEFSAYWTQPGPGVVFSILLLVGGDVVSRTLAQLAGSGLTPVALSFGWASYASTALVSAIGEKRLMPTPDCACQVINASSGYVRDNSNWILSRIVRDFEDWADHGKKDGPIQRRVEEIRNDAWESAKARPEKKETCASTSVEKPLRAGLCVSVYEAGHANIGYAGSDWIYWTGFGTILLQLGIAAIPYVVFSDSAILLITVLGNTLSLITGSLSQWTREKWACRQQATKVTVLTKGNGSQHAIVVMSKGKGLDLEDLATSSTRLDIITSVKLRIFIGILAGLWILLLIVAAGIQKNTGFLLAIGALGTLQNVIVAGVWRYPKDFGVPLEFNEVIADKKVMPALYAVESKYPGVGRSMLNTFFPGMLREDEEKKWKEFEDIANAVDKASKS</sequence>
<accession>A0AA39QVU6</accession>
<dbReference type="Proteomes" id="UP001166286">
    <property type="component" value="Unassembled WGS sequence"/>
</dbReference>
<organism evidence="2 3">
    <name type="scientific">Cladonia borealis</name>
    <dbReference type="NCBI Taxonomy" id="184061"/>
    <lineage>
        <taxon>Eukaryota</taxon>
        <taxon>Fungi</taxon>
        <taxon>Dikarya</taxon>
        <taxon>Ascomycota</taxon>
        <taxon>Pezizomycotina</taxon>
        <taxon>Lecanoromycetes</taxon>
        <taxon>OSLEUM clade</taxon>
        <taxon>Lecanoromycetidae</taxon>
        <taxon>Lecanorales</taxon>
        <taxon>Lecanorineae</taxon>
        <taxon>Cladoniaceae</taxon>
        <taxon>Cladonia</taxon>
    </lineage>
</organism>
<proteinExistence type="predicted"/>
<protein>
    <submittedName>
        <fullName evidence="2">Uncharacterized protein</fullName>
    </submittedName>
</protein>
<feature type="transmembrane region" description="Helical" evidence="1">
    <location>
        <begin position="316"/>
        <end position="335"/>
    </location>
</feature>
<dbReference type="EMBL" id="JAFEKC020000017">
    <property type="protein sequence ID" value="KAK0510187.1"/>
    <property type="molecule type" value="Genomic_DNA"/>
</dbReference>
<evidence type="ECO:0000313" key="2">
    <source>
        <dbReference type="EMBL" id="KAK0510187.1"/>
    </source>
</evidence>